<dbReference type="Proteomes" id="UP000182379">
    <property type="component" value="Unassembled WGS sequence"/>
</dbReference>
<comment type="caution">
    <text evidence="3">The sequence shown here is derived from an EMBL/GenBank/DDBJ whole genome shotgun (WGS) entry which is preliminary data.</text>
</comment>
<evidence type="ECO:0000256" key="1">
    <source>
        <dbReference type="SAM" id="Phobius"/>
    </source>
</evidence>
<feature type="transmembrane region" description="Helical" evidence="1">
    <location>
        <begin position="349"/>
        <end position="373"/>
    </location>
</feature>
<feature type="domain" description="Dicarboxylate carrier MatC N-terminal" evidence="2">
    <location>
        <begin position="1"/>
        <end position="147"/>
    </location>
</feature>
<keyword evidence="1" id="KW-0812">Transmembrane</keyword>
<sequence>MDFRIISLLVLALVVAIGFIKKINIGFFSIGAAFLLGMAGGVPVKAIVGGFSSSMFVTLVGVTFLFGMASANGTLDLFSKKVVALVGKRTYLIPILMFVLSAFISAIGPGHIAAGILMTTFAVYLAFELKINPMATALYAKLGANAGCASPLSLTGILARNLSEPYGISGFGLHLFLTTLLSGFVFTLVVYLLYKGYKVNGDNPLKLSDIPAFNREQKITMAAILVMVIFCIGFKMDTGLFAFVAAAVLILLKCADEKQAIRQIPWGTLMMICGVGVLVSVITKLGGVKLVSDFLASLMTEASAVPIMAATSGILSWVSSTTGVVMPALYPIAHQITGNFAGQVGYVELISAITATSFAAAISPLSTGGAIIMSSYSAARETTTYEMNKMFKTLFLLSVANVGVNVLMAALHVFNLGGLFQ</sequence>
<feature type="transmembrane region" description="Helical" evidence="1">
    <location>
        <begin position="394"/>
        <end position="414"/>
    </location>
</feature>
<dbReference type="OMA" id="VHMGALA"/>
<evidence type="ECO:0000259" key="2">
    <source>
        <dbReference type="Pfam" id="PF07158"/>
    </source>
</evidence>
<feature type="transmembrane region" description="Helical" evidence="1">
    <location>
        <begin position="171"/>
        <end position="194"/>
    </location>
</feature>
<feature type="transmembrane region" description="Helical" evidence="1">
    <location>
        <begin position="95"/>
        <end position="126"/>
    </location>
</feature>
<dbReference type="InterPro" id="IPR009827">
    <property type="entry name" value="MatC_N"/>
</dbReference>
<protein>
    <submittedName>
        <fullName evidence="3">Transporter, UIT1 family</fullName>
    </submittedName>
</protein>
<evidence type="ECO:0000313" key="4">
    <source>
        <dbReference type="Proteomes" id="UP000182379"/>
    </source>
</evidence>
<dbReference type="EMBL" id="FNOP01000003">
    <property type="protein sequence ID" value="SDW62756.1"/>
    <property type="molecule type" value="Genomic_DNA"/>
</dbReference>
<feature type="transmembrane region" description="Helical" evidence="1">
    <location>
        <begin position="55"/>
        <end position="75"/>
    </location>
</feature>
<proteinExistence type="predicted"/>
<feature type="transmembrane region" description="Helical" evidence="1">
    <location>
        <begin position="264"/>
        <end position="282"/>
    </location>
</feature>
<name>A0A1H2V336_ACIFE</name>
<reference evidence="3 4" key="1">
    <citation type="submission" date="2016-10" db="EMBL/GenBank/DDBJ databases">
        <authorList>
            <person name="Varghese N."/>
            <person name="Submissions S."/>
        </authorList>
    </citation>
    <scope>NUCLEOTIDE SEQUENCE [LARGE SCALE GENOMIC DNA]</scope>
    <source>
        <strain evidence="3 4">WCC6</strain>
    </source>
</reference>
<dbReference type="Pfam" id="PF07158">
    <property type="entry name" value="MatC_N"/>
    <property type="match status" value="1"/>
</dbReference>
<dbReference type="RefSeq" id="WP_012938014.1">
    <property type="nucleotide sequence ID" value="NZ_DBEZMR010000088.1"/>
</dbReference>
<gene>
    <name evidence="3" type="ORF">SAMN05216495_103133</name>
</gene>
<dbReference type="AlphaFoldDB" id="A0A1H2V336"/>
<keyword evidence="1" id="KW-0472">Membrane</keyword>
<dbReference type="GeneID" id="78334385"/>
<evidence type="ECO:0000313" key="3">
    <source>
        <dbReference type="EMBL" id="SDW62756.1"/>
    </source>
</evidence>
<feature type="transmembrane region" description="Helical" evidence="1">
    <location>
        <begin position="223"/>
        <end position="252"/>
    </location>
</feature>
<dbReference type="InterPro" id="IPR009792">
    <property type="entry name" value="TMEM242"/>
</dbReference>
<dbReference type="Pfam" id="PF07096">
    <property type="entry name" value="DUF1358"/>
    <property type="match status" value="1"/>
</dbReference>
<accession>A0A1H2V336</accession>
<keyword evidence="1" id="KW-1133">Transmembrane helix</keyword>
<organism evidence="3 4">
    <name type="scientific">Acidaminococcus fermentans</name>
    <dbReference type="NCBI Taxonomy" id="905"/>
    <lineage>
        <taxon>Bacteria</taxon>
        <taxon>Bacillati</taxon>
        <taxon>Bacillota</taxon>
        <taxon>Negativicutes</taxon>
        <taxon>Acidaminococcales</taxon>
        <taxon>Acidaminococcaceae</taxon>
        <taxon>Acidaminococcus</taxon>
    </lineage>
</organism>